<feature type="transmembrane region" description="Helical" evidence="6">
    <location>
        <begin position="193"/>
        <end position="211"/>
    </location>
</feature>
<dbReference type="Gene3D" id="1.10.3730.20">
    <property type="match status" value="1"/>
</dbReference>
<dbReference type="RefSeq" id="WP_235292709.1">
    <property type="nucleotide sequence ID" value="NZ_BSOH01000023.1"/>
</dbReference>
<dbReference type="InterPro" id="IPR050638">
    <property type="entry name" value="AA-Vitamin_Transporters"/>
</dbReference>
<evidence type="ECO:0000256" key="3">
    <source>
        <dbReference type="ARBA" id="ARBA00022692"/>
    </source>
</evidence>
<evidence type="ECO:0000256" key="5">
    <source>
        <dbReference type="ARBA" id="ARBA00023136"/>
    </source>
</evidence>
<reference evidence="8" key="2">
    <citation type="submission" date="2023-01" db="EMBL/GenBank/DDBJ databases">
        <title>Draft genome sequence of Portibacter lacus strain NBRC 108769.</title>
        <authorList>
            <person name="Sun Q."/>
            <person name="Mori K."/>
        </authorList>
    </citation>
    <scope>NUCLEOTIDE SEQUENCE</scope>
    <source>
        <strain evidence="8">NBRC 108769</strain>
    </source>
</reference>
<gene>
    <name evidence="8" type="ORF">GCM10007940_33780</name>
</gene>
<sequence length="306" mass="34148">MPTSPKTFTIKTLKAHLALIGVAIFYSGNFIVAQDVMVGNFIPPVALVFFRVFGAGILFWIFHSIFIKEKIQRKDIPYFILCSAIGIVLAMYTFLIGLEKTPTINASLIISTTPIIVAIFSVFILKEKLTTSKIIGLLLAGIGTAILLSAKGKFELHKDYIFGNSLVFLNAIVYGLYLVLIKPMLKKYHPLTVIKWVFTFASPAILLISFPELKEINWQGFSGYAWFGLCYVILFATFCTYALNAYAIKILSPVIAGLYLYLQPFLTTILSISFSKDQLTTTKVIAGIFILTGLFFAIRKTFPRNT</sequence>
<feature type="transmembrane region" description="Helical" evidence="6">
    <location>
        <begin position="134"/>
        <end position="154"/>
    </location>
</feature>
<evidence type="ECO:0000313" key="8">
    <source>
        <dbReference type="EMBL" id="GLR18762.1"/>
    </source>
</evidence>
<dbReference type="PANTHER" id="PTHR32322:SF2">
    <property type="entry name" value="EAMA DOMAIN-CONTAINING PROTEIN"/>
    <property type="match status" value="1"/>
</dbReference>
<dbReference type="InterPro" id="IPR037185">
    <property type="entry name" value="EmrE-like"/>
</dbReference>
<dbReference type="SUPFAM" id="SSF103481">
    <property type="entry name" value="Multidrug resistance efflux transporter EmrE"/>
    <property type="match status" value="2"/>
</dbReference>
<dbReference type="PANTHER" id="PTHR32322">
    <property type="entry name" value="INNER MEMBRANE TRANSPORTER"/>
    <property type="match status" value="1"/>
</dbReference>
<evidence type="ECO:0000256" key="6">
    <source>
        <dbReference type="SAM" id="Phobius"/>
    </source>
</evidence>
<feature type="transmembrane region" description="Helical" evidence="6">
    <location>
        <begin position="45"/>
        <end position="66"/>
    </location>
</feature>
<evidence type="ECO:0000259" key="7">
    <source>
        <dbReference type="Pfam" id="PF00892"/>
    </source>
</evidence>
<evidence type="ECO:0000313" key="9">
    <source>
        <dbReference type="Proteomes" id="UP001156666"/>
    </source>
</evidence>
<dbReference type="AlphaFoldDB" id="A0AA37WFL1"/>
<feature type="transmembrane region" description="Helical" evidence="6">
    <location>
        <begin position="250"/>
        <end position="274"/>
    </location>
</feature>
<keyword evidence="4 6" id="KW-1133">Transmembrane helix</keyword>
<dbReference type="EMBL" id="BSOH01000023">
    <property type="protein sequence ID" value="GLR18762.1"/>
    <property type="molecule type" value="Genomic_DNA"/>
</dbReference>
<comment type="caution">
    <text evidence="8">The sequence shown here is derived from an EMBL/GenBank/DDBJ whole genome shotgun (WGS) entry which is preliminary data.</text>
</comment>
<comment type="subcellular location">
    <subcellularLocation>
        <location evidence="1">Membrane</location>
        <topology evidence="1">Multi-pass membrane protein</topology>
    </subcellularLocation>
</comment>
<feature type="transmembrane region" description="Helical" evidence="6">
    <location>
        <begin position="104"/>
        <end position="125"/>
    </location>
</feature>
<dbReference type="GO" id="GO:0016020">
    <property type="term" value="C:membrane"/>
    <property type="evidence" value="ECO:0007669"/>
    <property type="project" value="UniProtKB-SubCell"/>
</dbReference>
<feature type="transmembrane region" description="Helical" evidence="6">
    <location>
        <begin position="78"/>
        <end position="98"/>
    </location>
</feature>
<feature type="transmembrane region" description="Helical" evidence="6">
    <location>
        <begin position="12"/>
        <end position="33"/>
    </location>
</feature>
<feature type="transmembrane region" description="Helical" evidence="6">
    <location>
        <begin position="223"/>
        <end position="243"/>
    </location>
</feature>
<evidence type="ECO:0000256" key="1">
    <source>
        <dbReference type="ARBA" id="ARBA00004141"/>
    </source>
</evidence>
<keyword evidence="3 6" id="KW-0812">Transmembrane</keyword>
<proteinExistence type="inferred from homology"/>
<feature type="domain" description="EamA" evidence="7">
    <location>
        <begin position="162"/>
        <end position="297"/>
    </location>
</feature>
<accession>A0AA37WFL1</accession>
<name>A0AA37WFL1_9BACT</name>
<reference evidence="8" key="1">
    <citation type="journal article" date="2014" name="Int. J. Syst. Evol. Microbiol.">
        <title>Complete genome sequence of Corynebacterium casei LMG S-19264T (=DSM 44701T), isolated from a smear-ripened cheese.</title>
        <authorList>
            <consortium name="US DOE Joint Genome Institute (JGI-PGF)"/>
            <person name="Walter F."/>
            <person name="Albersmeier A."/>
            <person name="Kalinowski J."/>
            <person name="Ruckert C."/>
        </authorList>
    </citation>
    <scope>NUCLEOTIDE SEQUENCE</scope>
    <source>
        <strain evidence="8">NBRC 108769</strain>
    </source>
</reference>
<protein>
    <recommendedName>
        <fullName evidence="7">EamA domain-containing protein</fullName>
    </recommendedName>
</protein>
<feature type="transmembrane region" description="Helical" evidence="6">
    <location>
        <begin position="160"/>
        <end position="181"/>
    </location>
</feature>
<dbReference type="Pfam" id="PF00892">
    <property type="entry name" value="EamA"/>
    <property type="match status" value="2"/>
</dbReference>
<feature type="domain" description="EamA" evidence="7">
    <location>
        <begin position="14"/>
        <end position="148"/>
    </location>
</feature>
<dbReference type="Proteomes" id="UP001156666">
    <property type="component" value="Unassembled WGS sequence"/>
</dbReference>
<comment type="similarity">
    <text evidence="2">Belongs to the EamA transporter family.</text>
</comment>
<dbReference type="InterPro" id="IPR000620">
    <property type="entry name" value="EamA_dom"/>
</dbReference>
<evidence type="ECO:0000256" key="4">
    <source>
        <dbReference type="ARBA" id="ARBA00022989"/>
    </source>
</evidence>
<keyword evidence="5 6" id="KW-0472">Membrane</keyword>
<feature type="transmembrane region" description="Helical" evidence="6">
    <location>
        <begin position="280"/>
        <end position="298"/>
    </location>
</feature>
<keyword evidence="9" id="KW-1185">Reference proteome</keyword>
<organism evidence="8 9">
    <name type="scientific">Portibacter lacus</name>
    <dbReference type="NCBI Taxonomy" id="1099794"/>
    <lineage>
        <taxon>Bacteria</taxon>
        <taxon>Pseudomonadati</taxon>
        <taxon>Bacteroidota</taxon>
        <taxon>Saprospiria</taxon>
        <taxon>Saprospirales</taxon>
        <taxon>Haliscomenobacteraceae</taxon>
        <taxon>Portibacter</taxon>
    </lineage>
</organism>
<evidence type="ECO:0000256" key="2">
    <source>
        <dbReference type="ARBA" id="ARBA00007362"/>
    </source>
</evidence>